<name>A0A2H0AMN6_9BACT</name>
<dbReference type="EMBL" id="PCSK01000002">
    <property type="protein sequence ID" value="PIP46643.1"/>
    <property type="molecule type" value="Genomic_DNA"/>
</dbReference>
<dbReference type="PANTHER" id="PTHR34298">
    <property type="entry name" value="SEGREGATION AND CONDENSATION PROTEIN B"/>
    <property type="match status" value="1"/>
</dbReference>
<evidence type="ECO:0000313" key="7">
    <source>
        <dbReference type="Proteomes" id="UP000230007"/>
    </source>
</evidence>
<proteinExistence type="predicted"/>
<dbReference type="GO" id="GO:0051304">
    <property type="term" value="P:chromosome separation"/>
    <property type="evidence" value="ECO:0007669"/>
    <property type="project" value="InterPro"/>
</dbReference>
<keyword evidence="1" id="KW-0963">Cytoplasm</keyword>
<organism evidence="6 7">
    <name type="scientific">Candidatus Colwellbacteria bacterium CG23_combo_of_CG06-09_8_20_14_all_42_19</name>
    <dbReference type="NCBI Taxonomy" id="1974541"/>
    <lineage>
        <taxon>Bacteria</taxon>
        <taxon>Candidatus Colwelliibacteriota</taxon>
    </lineage>
</organism>
<protein>
    <submittedName>
        <fullName evidence="6">SMC-Scp complex subunit ScpB</fullName>
    </submittedName>
</protein>
<dbReference type="AlphaFoldDB" id="A0A2H0AMN6"/>
<dbReference type="NCBIfam" id="TIGR00281">
    <property type="entry name" value="SMC-Scp complex subunit ScpB"/>
    <property type="match status" value="1"/>
</dbReference>
<dbReference type="InterPro" id="IPR036390">
    <property type="entry name" value="WH_DNA-bd_sf"/>
</dbReference>
<sequence length="212" mass="23678">MQDNLLEAKLEALLFVYGEAFKIKTLAEKLDAPETAIKEAINQLKKDLDAENRGLSLIILDDRIELVTKPSLSYLIQKVIKDEFDSDLTAASLETLAIIAYLGPCSRAEIDYIRGVNSSFILRNLAIRGLVERKIDSHRANAFIYNVSFDFLKHIGVDSLQSLPDYGKYRDLVNSFINPVRDRPAENTATTALGQSVSNGVKKENEVSEKKS</sequence>
<comment type="caution">
    <text evidence="6">The sequence shown here is derived from an EMBL/GenBank/DDBJ whole genome shotgun (WGS) entry which is preliminary data.</text>
</comment>
<dbReference type="Pfam" id="PF04079">
    <property type="entry name" value="SMC_ScpB"/>
    <property type="match status" value="1"/>
</dbReference>
<keyword evidence="2" id="KW-0132">Cell division</keyword>
<evidence type="ECO:0000256" key="3">
    <source>
        <dbReference type="ARBA" id="ARBA00022829"/>
    </source>
</evidence>
<evidence type="ECO:0000256" key="1">
    <source>
        <dbReference type="ARBA" id="ARBA00022490"/>
    </source>
</evidence>
<dbReference type="InterPro" id="IPR005234">
    <property type="entry name" value="ScpB_csome_segregation"/>
</dbReference>
<evidence type="ECO:0000313" key="6">
    <source>
        <dbReference type="EMBL" id="PIP46643.1"/>
    </source>
</evidence>
<dbReference type="PANTHER" id="PTHR34298:SF2">
    <property type="entry name" value="SEGREGATION AND CONDENSATION PROTEIN B"/>
    <property type="match status" value="1"/>
</dbReference>
<dbReference type="GO" id="GO:0051301">
    <property type="term" value="P:cell division"/>
    <property type="evidence" value="ECO:0007669"/>
    <property type="project" value="UniProtKB-KW"/>
</dbReference>
<feature type="compositionally biased region" description="Basic and acidic residues" evidence="5">
    <location>
        <begin position="201"/>
        <end position="212"/>
    </location>
</feature>
<evidence type="ECO:0000256" key="2">
    <source>
        <dbReference type="ARBA" id="ARBA00022618"/>
    </source>
</evidence>
<evidence type="ECO:0000256" key="4">
    <source>
        <dbReference type="ARBA" id="ARBA00023306"/>
    </source>
</evidence>
<gene>
    <name evidence="6" type="primary">scpB</name>
    <name evidence="6" type="ORF">COX15_00085</name>
</gene>
<accession>A0A2H0AMN6</accession>
<keyword evidence="4" id="KW-0131">Cell cycle</keyword>
<dbReference type="Gene3D" id="1.10.10.10">
    <property type="entry name" value="Winged helix-like DNA-binding domain superfamily/Winged helix DNA-binding domain"/>
    <property type="match status" value="2"/>
</dbReference>
<evidence type="ECO:0000256" key="5">
    <source>
        <dbReference type="SAM" id="MobiDB-lite"/>
    </source>
</evidence>
<dbReference type="SUPFAM" id="SSF46785">
    <property type="entry name" value="Winged helix' DNA-binding domain"/>
    <property type="match status" value="2"/>
</dbReference>
<reference evidence="6 7" key="1">
    <citation type="submission" date="2017-09" db="EMBL/GenBank/DDBJ databases">
        <title>Depth-based differentiation of microbial function through sediment-hosted aquifers and enrichment of novel symbionts in the deep terrestrial subsurface.</title>
        <authorList>
            <person name="Probst A.J."/>
            <person name="Ladd B."/>
            <person name="Jarett J.K."/>
            <person name="Geller-Mcgrath D.E."/>
            <person name="Sieber C.M."/>
            <person name="Emerson J.B."/>
            <person name="Anantharaman K."/>
            <person name="Thomas B.C."/>
            <person name="Malmstrom R."/>
            <person name="Stieglmeier M."/>
            <person name="Klingl A."/>
            <person name="Woyke T."/>
            <person name="Ryan C.M."/>
            <person name="Banfield J.F."/>
        </authorList>
    </citation>
    <scope>NUCLEOTIDE SEQUENCE [LARGE SCALE GENOMIC DNA]</scope>
    <source>
        <strain evidence="6">CG23_combo_of_CG06-09_8_20_14_all_42_19</strain>
    </source>
</reference>
<keyword evidence="3" id="KW-0159">Chromosome partition</keyword>
<dbReference type="Proteomes" id="UP000230007">
    <property type="component" value="Unassembled WGS sequence"/>
</dbReference>
<feature type="region of interest" description="Disordered" evidence="5">
    <location>
        <begin position="193"/>
        <end position="212"/>
    </location>
</feature>
<dbReference type="InterPro" id="IPR036388">
    <property type="entry name" value="WH-like_DNA-bd_sf"/>
</dbReference>